<evidence type="ECO:0000256" key="2">
    <source>
        <dbReference type="SAM" id="SignalP"/>
    </source>
</evidence>
<gene>
    <name evidence="3" type="ORF">Tcan_10016</name>
    <name evidence="4" type="ORF">TCNE_LOCUS11431</name>
</gene>
<evidence type="ECO:0000313" key="3">
    <source>
        <dbReference type="EMBL" id="KHN87814.1"/>
    </source>
</evidence>
<feature type="transmembrane region" description="Helical" evidence="1">
    <location>
        <begin position="53"/>
        <end position="78"/>
    </location>
</feature>
<accession>A0A0B2W2D7</accession>
<sequence>MRSVGQVSLATFNVVLLIIWLLCIAQSKAYEILFGEQTEREQVCRRDMRDFSGGYLSIYVAISVALSLCFIAIATYLLMVVYVEAQMNVINVEEEVYQMMDAVMTSLIPTTLLPSLTHDVARQ</sequence>
<proteinExistence type="predicted"/>
<evidence type="ECO:0000256" key="1">
    <source>
        <dbReference type="SAM" id="Phobius"/>
    </source>
</evidence>
<reference evidence="3 5" key="1">
    <citation type="submission" date="2014-11" db="EMBL/GenBank/DDBJ databases">
        <title>Genetic blueprint of the zoonotic pathogen Toxocara canis.</title>
        <authorList>
            <person name="Zhu X.-Q."/>
            <person name="Korhonen P.K."/>
            <person name="Cai H."/>
            <person name="Young N.D."/>
            <person name="Nejsum P."/>
            <person name="von Samson-Himmelstjerna G."/>
            <person name="Boag P.R."/>
            <person name="Tan P."/>
            <person name="Li Q."/>
            <person name="Min J."/>
            <person name="Yang Y."/>
            <person name="Wang X."/>
            <person name="Fang X."/>
            <person name="Hall R.S."/>
            <person name="Hofmann A."/>
            <person name="Sternberg P.W."/>
            <person name="Jex A.R."/>
            <person name="Gasser R.B."/>
        </authorList>
    </citation>
    <scope>NUCLEOTIDE SEQUENCE [LARGE SCALE GENOMIC DNA]</scope>
    <source>
        <strain evidence="3">PN_DK_2014</strain>
    </source>
</reference>
<keyword evidence="5" id="KW-1185">Reference proteome</keyword>
<dbReference type="EMBL" id="JPKZ01000334">
    <property type="protein sequence ID" value="KHN87814.1"/>
    <property type="molecule type" value="Genomic_DNA"/>
</dbReference>
<protein>
    <submittedName>
        <fullName evidence="3">Uncharacterized protein</fullName>
    </submittedName>
</protein>
<dbReference type="AlphaFoldDB" id="A0A0B2W2D7"/>
<reference evidence="4" key="2">
    <citation type="submission" date="2018-11" db="EMBL/GenBank/DDBJ databases">
        <authorList>
            <consortium name="Pathogen Informatics"/>
        </authorList>
    </citation>
    <scope>NUCLEOTIDE SEQUENCE [LARGE SCALE GENOMIC DNA]</scope>
</reference>
<feature type="signal peptide" evidence="2">
    <location>
        <begin position="1"/>
        <end position="29"/>
    </location>
</feature>
<keyword evidence="1" id="KW-0812">Transmembrane</keyword>
<name>A0A0B2W2D7_TOXCA</name>
<dbReference type="Proteomes" id="UP000031036">
    <property type="component" value="Unassembled WGS sequence"/>
</dbReference>
<organism evidence="3 5">
    <name type="scientific">Toxocara canis</name>
    <name type="common">Canine roundworm</name>
    <dbReference type="NCBI Taxonomy" id="6265"/>
    <lineage>
        <taxon>Eukaryota</taxon>
        <taxon>Metazoa</taxon>
        <taxon>Ecdysozoa</taxon>
        <taxon>Nematoda</taxon>
        <taxon>Chromadorea</taxon>
        <taxon>Rhabditida</taxon>
        <taxon>Spirurina</taxon>
        <taxon>Ascaridomorpha</taxon>
        <taxon>Ascaridoidea</taxon>
        <taxon>Toxocaridae</taxon>
        <taxon>Toxocara</taxon>
    </lineage>
</organism>
<keyword evidence="1" id="KW-0472">Membrane</keyword>
<keyword evidence="1" id="KW-1133">Transmembrane helix</keyword>
<evidence type="ECO:0000313" key="4">
    <source>
        <dbReference type="EMBL" id="VDM42752.1"/>
    </source>
</evidence>
<keyword evidence="2" id="KW-0732">Signal</keyword>
<dbReference type="EMBL" id="UYWY01020856">
    <property type="protein sequence ID" value="VDM42752.1"/>
    <property type="molecule type" value="Genomic_DNA"/>
</dbReference>
<evidence type="ECO:0000313" key="5">
    <source>
        <dbReference type="Proteomes" id="UP000031036"/>
    </source>
</evidence>
<feature type="chain" id="PRO_5008827520" evidence="2">
    <location>
        <begin position="30"/>
        <end position="123"/>
    </location>
</feature>